<dbReference type="InterPro" id="IPR003018">
    <property type="entry name" value="GAF"/>
</dbReference>
<evidence type="ECO:0000259" key="2">
    <source>
        <dbReference type="Pfam" id="PF13185"/>
    </source>
</evidence>
<accession>A0ABS4ZBV4</accession>
<keyword evidence="4" id="KW-1185">Reference proteome</keyword>
<name>A0ABS4ZBV4_9ACTN</name>
<dbReference type="InterPro" id="IPR029016">
    <property type="entry name" value="GAF-like_dom_sf"/>
</dbReference>
<dbReference type="SUPFAM" id="SSF55781">
    <property type="entry name" value="GAF domain-like"/>
    <property type="match status" value="1"/>
</dbReference>
<proteinExistence type="predicted"/>
<sequence>MRRLADRYLAAVVGGVDDDDGRALLPAVLARACVAVLPVQGAGLGLVERLRVPLGGSDDEAVRAERLQTTLGEGPCLDAIEAGEAVAVDEPELARRWPAYHRALIRQTSFRSVASLPLRTPGHPPIGALDLYSDAPAVDAAARGAEVQTDVADQIGGLLLDAPLVRAGWTDEPVAAWLAGPGVARRMEVWRAVGMVVHDLGTTQQGGLDLLRGFAVDAGSSLDAVAARLTAAELAPADLRRGAGAPGATTAPPPGTVPGGGGGGEDGDLPPGVSSLDARRRRGSGRRPPGRP</sequence>
<reference evidence="3 4" key="1">
    <citation type="submission" date="2021-03" db="EMBL/GenBank/DDBJ databases">
        <title>Sequencing the genomes of 1000 actinobacteria strains.</title>
        <authorList>
            <person name="Klenk H.-P."/>
        </authorList>
    </citation>
    <scope>NUCLEOTIDE SEQUENCE [LARGE SCALE GENOMIC DNA]</scope>
    <source>
        <strain evidence="3 4">DSM 12936</strain>
    </source>
</reference>
<dbReference type="Pfam" id="PF13185">
    <property type="entry name" value="GAF_2"/>
    <property type="match status" value="1"/>
</dbReference>
<feature type="compositionally biased region" description="Low complexity" evidence="1">
    <location>
        <begin position="240"/>
        <end position="250"/>
    </location>
</feature>
<dbReference type="RefSeq" id="WP_210056436.1">
    <property type="nucleotide sequence ID" value="NZ_JAGIOB010000001.1"/>
</dbReference>
<evidence type="ECO:0000313" key="4">
    <source>
        <dbReference type="Proteomes" id="UP000758168"/>
    </source>
</evidence>
<evidence type="ECO:0000256" key="1">
    <source>
        <dbReference type="SAM" id="MobiDB-lite"/>
    </source>
</evidence>
<evidence type="ECO:0000313" key="3">
    <source>
        <dbReference type="EMBL" id="MBP2417658.1"/>
    </source>
</evidence>
<protein>
    <recommendedName>
        <fullName evidence="2">GAF domain-containing protein</fullName>
    </recommendedName>
</protein>
<dbReference type="Gene3D" id="3.30.450.40">
    <property type="match status" value="1"/>
</dbReference>
<feature type="domain" description="GAF" evidence="2">
    <location>
        <begin position="24"/>
        <end position="137"/>
    </location>
</feature>
<feature type="compositionally biased region" description="Basic residues" evidence="1">
    <location>
        <begin position="279"/>
        <end position="292"/>
    </location>
</feature>
<gene>
    <name evidence="3" type="ORF">JOF54_002580</name>
</gene>
<comment type="caution">
    <text evidence="3">The sequence shown here is derived from an EMBL/GenBank/DDBJ whole genome shotgun (WGS) entry which is preliminary data.</text>
</comment>
<dbReference type="EMBL" id="JAGIOB010000001">
    <property type="protein sequence ID" value="MBP2417658.1"/>
    <property type="molecule type" value="Genomic_DNA"/>
</dbReference>
<dbReference type="Proteomes" id="UP000758168">
    <property type="component" value="Unassembled WGS sequence"/>
</dbReference>
<organism evidence="3 4">
    <name type="scientific">Microlunatus capsulatus</name>
    <dbReference type="NCBI Taxonomy" id="99117"/>
    <lineage>
        <taxon>Bacteria</taxon>
        <taxon>Bacillati</taxon>
        <taxon>Actinomycetota</taxon>
        <taxon>Actinomycetes</taxon>
        <taxon>Propionibacteriales</taxon>
        <taxon>Propionibacteriaceae</taxon>
        <taxon>Microlunatus</taxon>
    </lineage>
</organism>
<feature type="region of interest" description="Disordered" evidence="1">
    <location>
        <begin position="240"/>
        <end position="292"/>
    </location>
</feature>